<protein>
    <submittedName>
        <fullName evidence="2">Uncharacterized protein</fullName>
    </submittedName>
</protein>
<sequence>MTMACIAELLPGFLPLDPGGQSPYPDTGVVRAPGGGCGGSHFRSQQPATSDYGAPGRTMRHSLWDGKVCGQVRRRYVAQERHGVPWQEVETNVGDFHEREGREEPDDSLSASGLYNLRSALDE</sequence>
<accession>A0AAD1M0B2</accession>
<dbReference type="EMBL" id="AP022314">
    <property type="protein sequence ID" value="BBU21265.1"/>
    <property type="molecule type" value="Genomic_DNA"/>
</dbReference>
<name>A0AAD1M0B2_MYCXE</name>
<dbReference type="KEGG" id="mxe:MYXE_10540"/>
<evidence type="ECO:0000313" key="3">
    <source>
        <dbReference type="Proteomes" id="UP000464624"/>
    </source>
</evidence>
<dbReference type="AlphaFoldDB" id="A0AAD1M0B2"/>
<feature type="region of interest" description="Disordered" evidence="1">
    <location>
        <begin position="92"/>
        <end position="123"/>
    </location>
</feature>
<proteinExistence type="predicted"/>
<organism evidence="2 3">
    <name type="scientific">Mycobacterium xenopi</name>
    <dbReference type="NCBI Taxonomy" id="1789"/>
    <lineage>
        <taxon>Bacteria</taxon>
        <taxon>Bacillati</taxon>
        <taxon>Actinomycetota</taxon>
        <taxon>Actinomycetes</taxon>
        <taxon>Mycobacteriales</taxon>
        <taxon>Mycobacteriaceae</taxon>
        <taxon>Mycobacterium</taxon>
    </lineage>
</organism>
<evidence type="ECO:0000256" key="1">
    <source>
        <dbReference type="SAM" id="MobiDB-lite"/>
    </source>
</evidence>
<evidence type="ECO:0000313" key="2">
    <source>
        <dbReference type="EMBL" id="BBU21265.1"/>
    </source>
</evidence>
<reference evidence="2 3" key="1">
    <citation type="submission" date="2019-12" db="EMBL/GenBank/DDBJ databases">
        <title>Complete genome sequence of Mycolicibacterium xenopi str. JCM15661T.</title>
        <authorList>
            <person name="Yoshida M."/>
            <person name="Fukano H."/>
            <person name="Asakura T."/>
            <person name="Hoshino Y."/>
        </authorList>
    </citation>
    <scope>NUCLEOTIDE SEQUENCE [LARGE SCALE GENOMIC DNA]</scope>
    <source>
        <strain evidence="2 3">JCM 15661T</strain>
    </source>
</reference>
<dbReference type="Proteomes" id="UP000464624">
    <property type="component" value="Chromosome"/>
</dbReference>
<gene>
    <name evidence="2" type="ORF">MYXE_10540</name>
</gene>
<feature type="region of interest" description="Disordered" evidence="1">
    <location>
        <begin position="36"/>
        <end position="55"/>
    </location>
</feature>